<dbReference type="PANTHER" id="PTHR12510:SF4">
    <property type="entry name" value="GAMMA-GLUTAMYLAMINECYCLOTRANSFERASE"/>
    <property type="match status" value="1"/>
</dbReference>
<gene>
    <name evidence="5" type="ORF">Tcan_10700</name>
</gene>
<dbReference type="AlphaFoldDB" id="A0A0B2VQ04"/>
<dbReference type="SUPFAM" id="SSF110857">
    <property type="entry name" value="Gamma-glutamyl cyclotransferase-like"/>
    <property type="match status" value="1"/>
</dbReference>
<reference evidence="5 6" key="1">
    <citation type="submission" date="2014-11" db="EMBL/GenBank/DDBJ databases">
        <title>Genetic blueprint of the zoonotic pathogen Toxocara canis.</title>
        <authorList>
            <person name="Zhu X.-Q."/>
            <person name="Korhonen P.K."/>
            <person name="Cai H."/>
            <person name="Young N.D."/>
            <person name="Nejsum P."/>
            <person name="von Samson-Himmelstjerna G."/>
            <person name="Boag P.R."/>
            <person name="Tan P."/>
            <person name="Li Q."/>
            <person name="Min J."/>
            <person name="Yang Y."/>
            <person name="Wang X."/>
            <person name="Fang X."/>
            <person name="Hall R.S."/>
            <person name="Hofmann A."/>
            <person name="Sternberg P.W."/>
            <person name="Jex A.R."/>
            <person name="Gasser R.B."/>
        </authorList>
    </citation>
    <scope>NUCLEOTIDE SEQUENCE [LARGE SCALE GENOMIC DNA]</scope>
    <source>
        <strain evidence="5">PN_DK_2014</strain>
    </source>
</reference>
<dbReference type="PANTHER" id="PTHR12510">
    <property type="entry name" value="TROPONIN C-AKIN-1 PROTEIN"/>
    <property type="match status" value="1"/>
</dbReference>
<evidence type="ECO:0000256" key="1">
    <source>
        <dbReference type="ARBA" id="ARBA00008861"/>
    </source>
</evidence>
<organism evidence="5 6">
    <name type="scientific">Toxocara canis</name>
    <name type="common">Canine roundworm</name>
    <dbReference type="NCBI Taxonomy" id="6265"/>
    <lineage>
        <taxon>Eukaryota</taxon>
        <taxon>Metazoa</taxon>
        <taxon>Ecdysozoa</taxon>
        <taxon>Nematoda</taxon>
        <taxon>Chromadorea</taxon>
        <taxon>Rhabditida</taxon>
        <taxon>Spirurina</taxon>
        <taxon>Ascaridomorpha</taxon>
        <taxon>Ascaridoidea</taxon>
        <taxon>Toxocaridae</taxon>
        <taxon>Toxocara</taxon>
    </lineage>
</organism>
<dbReference type="InterPro" id="IPR039126">
    <property type="entry name" value="GGACT"/>
</dbReference>
<dbReference type="InterPro" id="IPR009288">
    <property type="entry name" value="AIG2-like_dom"/>
</dbReference>
<dbReference type="GO" id="GO:0016740">
    <property type="term" value="F:transferase activity"/>
    <property type="evidence" value="ECO:0007669"/>
    <property type="project" value="UniProtKB-KW"/>
</dbReference>
<dbReference type="STRING" id="6265.A0A0B2VQ04"/>
<dbReference type="OMA" id="NEKLECW"/>
<dbReference type="EMBL" id="JPKZ01001219">
    <property type="protein sequence ID" value="KHN83110.1"/>
    <property type="molecule type" value="Genomic_DNA"/>
</dbReference>
<evidence type="ECO:0000313" key="5">
    <source>
        <dbReference type="EMBL" id="KHN83110.1"/>
    </source>
</evidence>
<dbReference type="OrthoDB" id="113620at2759"/>
<evidence type="ECO:0000259" key="4">
    <source>
        <dbReference type="Pfam" id="PF06094"/>
    </source>
</evidence>
<feature type="active site" description="Proton acceptor" evidence="2">
    <location>
        <position position="112"/>
    </location>
</feature>
<dbReference type="Proteomes" id="UP000031036">
    <property type="component" value="Unassembled WGS sequence"/>
</dbReference>
<evidence type="ECO:0000256" key="2">
    <source>
        <dbReference type="PIRSR" id="PIRSR639126-1"/>
    </source>
</evidence>
<comment type="caution">
    <text evidence="5">The sequence shown here is derived from an EMBL/GenBank/DDBJ whole genome shotgun (WGS) entry which is preliminary data.</text>
</comment>
<dbReference type="Pfam" id="PF06094">
    <property type="entry name" value="GGACT"/>
    <property type="match status" value="1"/>
</dbReference>
<dbReference type="GO" id="GO:0061929">
    <property type="term" value="F:gamma-glutamylaminecyclotransferase activity"/>
    <property type="evidence" value="ECO:0007669"/>
    <property type="project" value="InterPro"/>
</dbReference>
<comment type="similarity">
    <text evidence="1 3">Belongs to the gamma-glutamylcyclotransferase family.</text>
</comment>
<accession>A0A0B2VQ04</accession>
<dbReference type="Gene3D" id="3.10.490.10">
    <property type="entry name" value="Gamma-glutamyl cyclotransferase-like"/>
    <property type="match status" value="1"/>
</dbReference>
<name>A0A0B2VQ04_TOXCA</name>
<evidence type="ECO:0000313" key="6">
    <source>
        <dbReference type="Proteomes" id="UP000031036"/>
    </source>
</evidence>
<feature type="domain" description="Gamma-glutamylcyclotransferase AIG2-like" evidence="4">
    <location>
        <begin position="34"/>
        <end position="142"/>
    </location>
</feature>
<protein>
    <recommendedName>
        <fullName evidence="3">Gamma-glutamylcyclotransferase family protein</fullName>
    </recommendedName>
</protein>
<dbReference type="GO" id="GO:0005829">
    <property type="term" value="C:cytosol"/>
    <property type="evidence" value="ECO:0007669"/>
    <property type="project" value="TreeGrafter"/>
</dbReference>
<keyword evidence="6" id="KW-1185">Reference proteome</keyword>
<evidence type="ECO:0000256" key="3">
    <source>
        <dbReference type="RuleBase" id="RU367036"/>
    </source>
</evidence>
<sequence>MQKSFGTVTRTLKKFETTFQRLLRTGVMNANSLVFVYGTLKTGEPNCEVMRNPKTGEHRLVGCARTVTRYPLLVASKYNIPFCLEQPGTGHRIRGEVYEVDDVKMNALDQLEAHPHFYRRQLQQVEMDSGQMLMAWIYLLPSWKPELLQEGSEFMDDYTSQGPHGRPYVDSENCECEEDLWR</sequence>
<dbReference type="InterPro" id="IPR036568">
    <property type="entry name" value="GGCT-like_sf"/>
</dbReference>
<proteinExistence type="inferred from homology"/>
<dbReference type="InterPro" id="IPR013024">
    <property type="entry name" value="GGCT-like"/>
</dbReference>
<keyword evidence="5" id="KW-0808">Transferase</keyword>
<dbReference type="CDD" id="cd06661">
    <property type="entry name" value="GGCT_like"/>
    <property type="match status" value="1"/>
</dbReference>